<dbReference type="InterPro" id="IPR036661">
    <property type="entry name" value="Luciferase-like_sf"/>
</dbReference>
<dbReference type="PANTHER" id="PTHR30011:SF16">
    <property type="entry name" value="C2H2 FINGER DOMAIN TRANSCRIPTION FACTOR (EUROFUNG)-RELATED"/>
    <property type="match status" value="1"/>
</dbReference>
<dbReference type="OrthoDB" id="5561043at2759"/>
<evidence type="ECO:0000256" key="5">
    <source>
        <dbReference type="ARBA" id="ARBA00033748"/>
    </source>
</evidence>
<feature type="domain" description="Luciferase-like" evidence="7">
    <location>
        <begin position="107"/>
        <end position="242"/>
    </location>
</feature>
<protein>
    <recommendedName>
        <fullName evidence="7">Luciferase-like domain-containing protein</fullName>
    </recommendedName>
</protein>
<dbReference type="InterPro" id="IPR051260">
    <property type="entry name" value="Diverse_substr_monoxygenases"/>
</dbReference>
<keyword evidence="9" id="KW-1185">Reference proteome</keyword>
<keyword evidence="3" id="KW-0560">Oxidoreductase</keyword>
<feature type="compositionally biased region" description="Basic and acidic residues" evidence="6">
    <location>
        <begin position="367"/>
        <end position="385"/>
    </location>
</feature>
<accession>A0A8H4RSZ0</accession>
<evidence type="ECO:0000256" key="1">
    <source>
        <dbReference type="ARBA" id="ARBA00022630"/>
    </source>
</evidence>
<name>A0A8H4RSZ0_9HELO</name>
<evidence type="ECO:0000259" key="7">
    <source>
        <dbReference type="Pfam" id="PF00296"/>
    </source>
</evidence>
<dbReference type="PIRSF" id="PIRSF000337">
    <property type="entry name" value="NTA_MOA"/>
    <property type="match status" value="1"/>
</dbReference>
<sequence length="403" mass="45027">MGIPADDQFSDFNNVHHRTKLAKLLEAAKPHGIFIADVLGGYNVYQGPRNLSAAIKYGVQWPFNEPLAIVPAMAAATESLGFRVMAATTYEQPYHLARYLDSAARNLGATKQPKHDERYAIAEEYLRIMYKLWQESWRDDAMVLNRETGVPGPYIRQPSPQRTRLLFQAGTSKAGKAFASQYAEAIFVAGHSPAIVAKNIAEIQQQAQEKFGRDPKAIKFLALICPIIGKMEEEAAAKFAGLQNYGDINGALALFWGWTGIDLDQYDEDQGLRHVESNTIRSAVEDESESDVDGFNIAYALKPGTFVDIIELLLPELRKNGLFWNDYLVKGGACRENVTGHVGQKYPADDHPAARYHWRVGVEKADHVIPPEPEQESKHSLKRQLDISPETGRPKRRESARVP</sequence>
<dbReference type="GO" id="GO:0016705">
    <property type="term" value="F:oxidoreductase activity, acting on paired donors, with incorporation or reduction of molecular oxygen"/>
    <property type="evidence" value="ECO:0007669"/>
    <property type="project" value="InterPro"/>
</dbReference>
<evidence type="ECO:0000256" key="3">
    <source>
        <dbReference type="ARBA" id="ARBA00023002"/>
    </source>
</evidence>
<dbReference type="Proteomes" id="UP000566819">
    <property type="component" value="Unassembled WGS sequence"/>
</dbReference>
<keyword evidence="1" id="KW-0285">Flavoprotein</keyword>
<dbReference type="EMBL" id="JAAMPI010000178">
    <property type="protein sequence ID" value="KAF4634521.1"/>
    <property type="molecule type" value="Genomic_DNA"/>
</dbReference>
<proteinExistence type="inferred from homology"/>
<evidence type="ECO:0000256" key="4">
    <source>
        <dbReference type="ARBA" id="ARBA00023033"/>
    </source>
</evidence>
<evidence type="ECO:0000256" key="2">
    <source>
        <dbReference type="ARBA" id="ARBA00022643"/>
    </source>
</evidence>
<keyword evidence="4" id="KW-0503">Monooxygenase</keyword>
<dbReference type="PANTHER" id="PTHR30011">
    <property type="entry name" value="ALKANESULFONATE MONOOXYGENASE-RELATED"/>
    <property type="match status" value="1"/>
</dbReference>
<dbReference type="Pfam" id="PF00296">
    <property type="entry name" value="Bac_luciferase"/>
    <property type="match status" value="1"/>
</dbReference>
<evidence type="ECO:0000256" key="6">
    <source>
        <dbReference type="SAM" id="MobiDB-lite"/>
    </source>
</evidence>
<comment type="similarity">
    <text evidence="5">Belongs to the NtaA/SnaA/DszA monooxygenase family.</text>
</comment>
<reference evidence="8 9" key="1">
    <citation type="submission" date="2020-03" db="EMBL/GenBank/DDBJ databases">
        <title>Draft Genome Sequence of Cudoniella acicularis.</title>
        <authorList>
            <person name="Buettner E."/>
            <person name="Kellner H."/>
        </authorList>
    </citation>
    <scope>NUCLEOTIDE SEQUENCE [LARGE SCALE GENOMIC DNA]</scope>
    <source>
        <strain evidence="8 9">DSM 108380</strain>
    </source>
</reference>
<evidence type="ECO:0000313" key="8">
    <source>
        <dbReference type="EMBL" id="KAF4634521.1"/>
    </source>
</evidence>
<evidence type="ECO:0000313" key="9">
    <source>
        <dbReference type="Proteomes" id="UP000566819"/>
    </source>
</evidence>
<keyword evidence="2" id="KW-0288">FMN</keyword>
<dbReference type="Gene3D" id="3.20.20.30">
    <property type="entry name" value="Luciferase-like domain"/>
    <property type="match status" value="1"/>
</dbReference>
<comment type="caution">
    <text evidence="8">The sequence shown here is derived from an EMBL/GenBank/DDBJ whole genome shotgun (WGS) entry which is preliminary data.</text>
</comment>
<dbReference type="GO" id="GO:0004497">
    <property type="term" value="F:monooxygenase activity"/>
    <property type="evidence" value="ECO:0007669"/>
    <property type="project" value="UniProtKB-KW"/>
</dbReference>
<feature type="region of interest" description="Disordered" evidence="6">
    <location>
        <begin position="367"/>
        <end position="403"/>
    </location>
</feature>
<organism evidence="8 9">
    <name type="scientific">Cudoniella acicularis</name>
    <dbReference type="NCBI Taxonomy" id="354080"/>
    <lineage>
        <taxon>Eukaryota</taxon>
        <taxon>Fungi</taxon>
        <taxon>Dikarya</taxon>
        <taxon>Ascomycota</taxon>
        <taxon>Pezizomycotina</taxon>
        <taxon>Leotiomycetes</taxon>
        <taxon>Helotiales</taxon>
        <taxon>Tricladiaceae</taxon>
        <taxon>Cudoniella</taxon>
    </lineage>
</organism>
<gene>
    <name evidence="8" type="ORF">G7Y89_g3573</name>
</gene>
<dbReference type="InterPro" id="IPR011251">
    <property type="entry name" value="Luciferase-like_dom"/>
</dbReference>
<dbReference type="AlphaFoldDB" id="A0A8H4RSZ0"/>
<dbReference type="SUPFAM" id="SSF51679">
    <property type="entry name" value="Bacterial luciferase-like"/>
    <property type="match status" value="1"/>
</dbReference>
<dbReference type="InterPro" id="IPR016215">
    <property type="entry name" value="NTA_MOA"/>
</dbReference>